<dbReference type="PROSITE" id="PS51459">
    <property type="entry name" value="FIDO"/>
    <property type="match status" value="1"/>
</dbReference>
<dbReference type="InterPro" id="IPR006440">
    <property type="entry name" value="Doc"/>
</dbReference>
<keyword evidence="3" id="KW-1185">Reference proteome</keyword>
<name>A0A6N7IV33_9FIRM</name>
<reference evidence="2 3" key="1">
    <citation type="submission" date="2019-10" db="EMBL/GenBank/DDBJ databases">
        <title>Comparative genomics of sulfur disproportionating microorganisms.</title>
        <authorList>
            <person name="Ward L.M."/>
            <person name="Bertran E."/>
            <person name="Johnston D."/>
        </authorList>
    </citation>
    <scope>NUCLEOTIDE SEQUENCE [LARGE SCALE GENOMIC DNA]</scope>
    <source>
        <strain evidence="2 3">DSM 14055</strain>
    </source>
</reference>
<proteinExistence type="predicted"/>
<comment type="caution">
    <text evidence="2">The sequence shown here is derived from an EMBL/GenBank/DDBJ whole genome shotgun (WGS) entry which is preliminary data.</text>
</comment>
<gene>
    <name evidence="2" type="ORF">GFC01_17100</name>
</gene>
<dbReference type="OrthoDB" id="9802752at2"/>
<dbReference type="Proteomes" id="UP000441717">
    <property type="component" value="Unassembled WGS sequence"/>
</dbReference>
<sequence>MNPLATFGSEELYPELLTKVAALLYGLVRNHPFFDGNKRTAFVAHLDDSSGCFLQAFFDGNKRTAFVAAAVVLRKNGLRLVASNPDVVAFMEALAAGRLTINDVLLWLEQHAK</sequence>
<dbReference type="InterPro" id="IPR036597">
    <property type="entry name" value="Fido-like_dom_sf"/>
</dbReference>
<dbReference type="InterPro" id="IPR053737">
    <property type="entry name" value="Type_II_TA_Toxin"/>
</dbReference>
<dbReference type="GO" id="GO:0016301">
    <property type="term" value="F:kinase activity"/>
    <property type="evidence" value="ECO:0007669"/>
    <property type="project" value="InterPro"/>
</dbReference>
<evidence type="ECO:0000313" key="3">
    <source>
        <dbReference type="Proteomes" id="UP000441717"/>
    </source>
</evidence>
<dbReference type="EMBL" id="WHYR01000082">
    <property type="protein sequence ID" value="MQL53942.1"/>
    <property type="molecule type" value="Genomic_DNA"/>
</dbReference>
<dbReference type="Gene3D" id="1.20.120.1870">
    <property type="entry name" value="Fic/DOC protein, Fido domain"/>
    <property type="match status" value="1"/>
</dbReference>
<dbReference type="PANTHER" id="PTHR39426">
    <property type="entry name" value="HOMOLOGY TO DEATH-ON-CURING PROTEIN OF PHAGE P1"/>
    <property type="match status" value="1"/>
</dbReference>
<protein>
    <recommendedName>
        <fullName evidence="1">Fido domain-containing protein</fullName>
    </recommendedName>
</protein>
<dbReference type="PANTHER" id="PTHR39426:SF1">
    <property type="entry name" value="HOMOLOGY TO DEATH-ON-CURING PROTEIN OF PHAGE P1"/>
    <property type="match status" value="1"/>
</dbReference>
<organism evidence="2 3">
    <name type="scientific">Desulfofundulus thermobenzoicus</name>
    <dbReference type="NCBI Taxonomy" id="29376"/>
    <lineage>
        <taxon>Bacteria</taxon>
        <taxon>Bacillati</taxon>
        <taxon>Bacillota</taxon>
        <taxon>Clostridia</taxon>
        <taxon>Eubacteriales</taxon>
        <taxon>Peptococcaceae</taxon>
        <taxon>Desulfofundulus</taxon>
    </lineage>
</organism>
<dbReference type="AlphaFoldDB" id="A0A6N7IV33"/>
<dbReference type="InterPro" id="IPR003812">
    <property type="entry name" value="Fido"/>
</dbReference>
<evidence type="ECO:0000313" key="2">
    <source>
        <dbReference type="EMBL" id="MQL53942.1"/>
    </source>
</evidence>
<accession>A0A6N7IV33</accession>
<dbReference type="Pfam" id="PF02661">
    <property type="entry name" value="Fic"/>
    <property type="match status" value="1"/>
</dbReference>
<evidence type="ECO:0000259" key="1">
    <source>
        <dbReference type="PROSITE" id="PS51459"/>
    </source>
</evidence>
<dbReference type="SUPFAM" id="SSF140931">
    <property type="entry name" value="Fic-like"/>
    <property type="match status" value="1"/>
</dbReference>
<feature type="domain" description="Fido" evidence="1">
    <location>
        <begin position="1"/>
        <end position="93"/>
    </location>
</feature>
<dbReference type="Gene3D" id="1.10.1790.50">
    <property type="match status" value="1"/>
</dbReference>